<dbReference type="AlphaFoldDB" id="A0A0B4D394"/>
<accession>A0A0B4D394</accession>
<comment type="caution">
    <text evidence="2">The sequence shown here is derived from an EMBL/GenBank/DDBJ whole genome shotgun (WGS) entry which is preliminary data.</text>
</comment>
<dbReference type="PROSITE" id="PS50088">
    <property type="entry name" value="ANK_REPEAT"/>
    <property type="match status" value="1"/>
</dbReference>
<proteinExistence type="predicted"/>
<dbReference type="RefSeq" id="WP_039373266.1">
    <property type="nucleotide sequence ID" value="NZ_JWTA01000024.1"/>
</dbReference>
<evidence type="ECO:0000256" key="1">
    <source>
        <dbReference type="PROSITE-ProRule" id="PRU00023"/>
    </source>
</evidence>
<dbReference type="Gene3D" id="1.25.40.20">
    <property type="entry name" value="Ankyrin repeat-containing domain"/>
    <property type="match status" value="1"/>
</dbReference>
<keyword evidence="3" id="KW-1185">Reference proteome</keyword>
<name>A0A0B4D394_9FLAO</name>
<dbReference type="EMBL" id="JWTA01000024">
    <property type="protein sequence ID" value="KIC61146.1"/>
    <property type="molecule type" value="Genomic_DNA"/>
</dbReference>
<dbReference type="OrthoDB" id="1164153at2"/>
<dbReference type="InterPro" id="IPR036770">
    <property type="entry name" value="Ankyrin_rpt-contain_sf"/>
</dbReference>
<dbReference type="InterPro" id="IPR002110">
    <property type="entry name" value="Ankyrin_rpt"/>
</dbReference>
<sequence length="653" mass="72851">MCRAAEFPWFNVQGFEGWVEYTTNTSADRRINVLPKLYGPAGVGEFGGANVDPSKLVVIRPNGDIVIKYLILSSTAKLPMDFRTNVAKSIIGNGFKPSGFDQTGLDNYQLVIPKIKNITVKVIIDGNVIKQETLGNTFTSSEYTGDFLFKTDDENYSNIYNGDFKISLDYEFPYETFSGLSLKIDQTALTNIKVEAFREVIRKAKSSGSKMWFIDTRKKTIKTIEKERISTSSTSSYTNNVDIVLRDPDETILKHLDNLLGYVPLSKNDFISRHAQLQATALAASKPELGKLSAEYVKATEDNNEPAQIDILASLAALEKGDILSFFASGVSFKQSSTSASYSFSSILETSVSSTESNFYTMNIIKTLDYSYRTQITEFPHLNFAIQNSQNNRNFEVFGTLMPNINQINAVVLSSVQSNNLTNLRYALLKGGNPNVREPIDLNPALNIAVSQKRTQIISELLKSGANPNLPNRHGETAVSLSSDVGDINIRAMIRSWEERKGQTKLSIGLDPKFAISNVSINFNGMVKNFKPEYDAANQTWFTKAIEEYPCLYNMNAVITLWTKVETQYNSQTLHSTFLNAGFTATYSTTGYTYTKMVPIYDRIKIINGGNNSYNYNLIVSQNLYISEANGKTNDIFTPVQSNDPLDGVMFKF</sequence>
<keyword evidence="1" id="KW-0040">ANK repeat</keyword>
<evidence type="ECO:0000313" key="2">
    <source>
        <dbReference type="EMBL" id="KIC61146.1"/>
    </source>
</evidence>
<dbReference type="Proteomes" id="UP000031167">
    <property type="component" value="Unassembled WGS sequence"/>
</dbReference>
<feature type="repeat" description="ANK" evidence="1">
    <location>
        <begin position="441"/>
        <end position="473"/>
    </location>
</feature>
<evidence type="ECO:0000313" key="3">
    <source>
        <dbReference type="Proteomes" id="UP000031167"/>
    </source>
</evidence>
<reference evidence="2 3" key="1">
    <citation type="submission" date="2014-12" db="EMBL/GenBank/DDBJ databases">
        <title>Genome sequencing of Chryseobacterium taiwanense TPW19.</title>
        <authorList>
            <person name="Tan P.W."/>
            <person name="Chan K.-G."/>
        </authorList>
    </citation>
    <scope>NUCLEOTIDE SEQUENCE [LARGE SCALE GENOMIC DNA]</scope>
    <source>
        <strain evidence="2 3">TPW19</strain>
    </source>
</reference>
<protein>
    <submittedName>
        <fullName evidence="2">Uncharacterized protein</fullName>
    </submittedName>
</protein>
<dbReference type="SUPFAM" id="SSF48403">
    <property type="entry name" value="Ankyrin repeat"/>
    <property type="match status" value="1"/>
</dbReference>
<gene>
    <name evidence="2" type="ORF">RM51_18775</name>
</gene>
<organism evidence="2 3">
    <name type="scientific">Chryseobacterium taiwanense</name>
    <dbReference type="NCBI Taxonomy" id="363331"/>
    <lineage>
        <taxon>Bacteria</taxon>
        <taxon>Pseudomonadati</taxon>
        <taxon>Bacteroidota</taxon>
        <taxon>Flavobacteriia</taxon>
        <taxon>Flavobacteriales</taxon>
        <taxon>Weeksellaceae</taxon>
        <taxon>Chryseobacterium group</taxon>
        <taxon>Chryseobacterium</taxon>
    </lineage>
</organism>